<proteinExistence type="predicted"/>
<evidence type="ECO:0000313" key="2">
    <source>
        <dbReference type="EMBL" id="OOK63322.1"/>
    </source>
</evidence>
<dbReference type="AlphaFoldDB" id="A0A1V3W8W8"/>
<comment type="caution">
    <text evidence="2">The sequence shown here is derived from an EMBL/GenBank/DDBJ whole genome shotgun (WGS) entry which is preliminary data.</text>
</comment>
<organism evidence="2 3">
    <name type="scientific">Mycobacterium kansasii</name>
    <dbReference type="NCBI Taxonomy" id="1768"/>
    <lineage>
        <taxon>Bacteria</taxon>
        <taxon>Bacillati</taxon>
        <taxon>Actinomycetota</taxon>
        <taxon>Actinomycetes</taxon>
        <taxon>Mycobacteriales</taxon>
        <taxon>Mycobacteriaceae</taxon>
        <taxon>Mycobacterium</taxon>
    </lineage>
</organism>
<name>A0A1V3W8W8_MYCKA</name>
<sequence>MRFSLTSGSGESSLLTRNVIGAAAYLAVFAGRSAMPALRQLPPRQRATRHKTAPTTVATTAPTVACP</sequence>
<accession>A0A1V3W8W8</accession>
<dbReference type="Proteomes" id="UP000189229">
    <property type="component" value="Unassembled WGS sequence"/>
</dbReference>
<evidence type="ECO:0000313" key="3">
    <source>
        <dbReference type="Proteomes" id="UP000189229"/>
    </source>
</evidence>
<gene>
    <name evidence="2" type="ORF">BZL30_9511</name>
</gene>
<dbReference type="EMBL" id="MVBM01000020">
    <property type="protein sequence ID" value="OOK63322.1"/>
    <property type="molecule type" value="Genomic_DNA"/>
</dbReference>
<reference evidence="2 3" key="1">
    <citation type="submission" date="2017-02" db="EMBL/GenBank/DDBJ databases">
        <title>Complete genome sequences of Mycobacterium kansasii strains isolated from rhesus macaques.</title>
        <authorList>
            <person name="Panda A."/>
            <person name="Nagaraj S."/>
            <person name="Zhao X."/>
            <person name="Tettelin H."/>
            <person name="Detolla L.J."/>
        </authorList>
    </citation>
    <scope>NUCLEOTIDE SEQUENCE [LARGE SCALE GENOMIC DNA]</scope>
    <source>
        <strain evidence="2 3">11-3813</strain>
    </source>
</reference>
<feature type="compositionally biased region" description="Low complexity" evidence="1">
    <location>
        <begin position="53"/>
        <end position="67"/>
    </location>
</feature>
<protein>
    <submittedName>
        <fullName evidence="2">Uncharacterized protein</fullName>
    </submittedName>
</protein>
<feature type="region of interest" description="Disordered" evidence="1">
    <location>
        <begin position="39"/>
        <end position="67"/>
    </location>
</feature>
<evidence type="ECO:0000256" key="1">
    <source>
        <dbReference type="SAM" id="MobiDB-lite"/>
    </source>
</evidence>